<protein>
    <recommendedName>
        <fullName evidence="5">phosphoethanolamine N-methyltransferase</fullName>
        <ecNumber evidence="5">2.1.1.103</ecNumber>
    </recommendedName>
</protein>
<dbReference type="Gene3D" id="3.40.50.150">
    <property type="entry name" value="Vaccinia Virus protein VP39"/>
    <property type="match status" value="1"/>
</dbReference>
<reference evidence="8" key="1">
    <citation type="submission" date="2022-01" db="EMBL/GenBank/DDBJ databases">
        <title>Comparative genomics reveals a dynamic genome evolution in the ectomycorrhizal milk-cap (Lactarius) mushrooms.</title>
        <authorList>
            <consortium name="DOE Joint Genome Institute"/>
            <person name="Lebreton A."/>
            <person name="Tang N."/>
            <person name="Kuo A."/>
            <person name="LaButti K."/>
            <person name="Drula E."/>
            <person name="Barry K."/>
            <person name="Clum A."/>
            <person name="Lipzen A."/>
            <person name="Mousain D."/>
            <person name="Ng V."/>
            <person name="Wang R."/>
            <person name="Wang X."/>
            <person name="Dai Y."/>
            <person name="Henrissat B."/>
            <person name="Grigoriev I.V."/>
            <person name="Guerin-Laguette A."/>
            <person name="Yu F."/>
            <person name="Martin F.M."/>
        </authorList>
    </citation>
    <scope>NUCLEOTIDE SEQUENCE</scope>
    <source>
        <strain evidence="8">QP</strain>
    </source>
</reference>
<organism evidence="8 9">
    <name type="scientific">Lactarius akahatsu</name>
    <dbReference type="NCBI Taxonomy" id="416441"/>
    <lineage>
        <taxon>Eukaryota</taxon>
        <taxon>Fungi</taxon>
        <taxon>Dikarya</taxon>
        <taxon>Basidiomycota</taxon>
        <taxon>Agaricomycotina</taxon>
        <taxon>Agaricomycetes</taxon>
        <taxon>Russulales</taxon>
        <taxon>Russulaceae</taxon>
        <taxon>Lactarius</taxon>
    </lineage>
</organism>
<keyword evidence="4" id="KW-0808">Transferase</keyword>
<dbReference type="PANTHER" id="PTHR44307:SF2">
    <property type="entry name" value="PHOSPHOETHANOLAMINE METHYLTRANSFERASE ISOFORM X1"/>
    <property type="match status" value="1"/>
</dbReference>
<comment type="catalytic activity">
    <reaction evidence="6">
        <text>N,N-dimethylethanolamine phosphate + S-adenosyl-L-methionine = phosphocholine + S-adenosyl-L-homocysteine + H(+)</text>
        <dbReference type="Rhea" id="RHEA:25325"/>
        <dbReference type="ChEBI" id="CHEBI:15378"/>
        <dbReference type="ChEBI" id="CHEBI:57856"/>
        <dbReference type="ChEBI" id="CHEBI:58641"/>
        <dbReference type="ChEBI" id="CHEBI:59789"/>
        <dbReference type="ChEBI" id="CHEBI:295975"/>
        <dbReference type="EC" id="2.1.1.103"/>
    </reaction>
    <physiologicalReaction direction="left-to-right" evidence="6">
        <dbReference type="Rhea" id="RHEA:25326"/>
    </physiologicalReaction>
</comment>
<evidence type="ECO:0000256" key="4">
    <source>
        <dbReference type="ARBA" id="ARBA00022679"/>
    </source>
</evidence>
<evidence type="ECO:0000256" key="2">
    <source>
        <dbReference type="ARBA" id="ARBA00005189"/>
    </source>
</evidence>
<evidence type="ECO:0000313" key="9">
    <source>
        <dbReference type="Proteomes" id="UP001201163"/>
    </source>
</evidence>
<dbReference type="GO" id="GO:0032259">
    <property type="term" value="P:methylation"/>
    <property type="evidence" value="ECO:0007669"/>
    <property type="project" value="UniProtKB-KW"/>
</dbReference>
<proteinExistence type="predicted"/>
<evidence type="ECO:0000256" key="6">
    <source>
        <dbReference type="ARBA" id="ARBA00047619"/>
    </source>
</evidence>
<evidence type="ECO:0000256" key="5">
    <source>
        <dbReference type="ARBA" id="ARBA00035674"/>
    </source>
</evidence>
<dbReference type="EMBL" id="JAKELL010000040">
    <property type="protein sequence ID" value="KAH8988942.1"/>
    <property type="molecule type" value="Genomic_DNA"/>
</dbReference>
<dbReference type="Pfam" id="PF13489">
    <property type="entry name" value="Methyltransf_23"/>
    <property type="match status" value="1"/>
</dbReference>
<sequence>MNTLTVTILASVVFAGFYVYFSRRTSDPYGTFHVPFNKVPGGPDPPQTEWLNMGFWKDTVVFPEACQALAIQLFRVADLKPGGRVLDVGHGCGDSILLQLSHPEVATPSILCGITSLPAHHRRSWERVKSYLSSVDAPPAVLLFQGDAVWRPECQDHPLSPDFQHDFDNILALDCAYHFNTREEFLRQSLRRLTPGGSVALADLCFSSSPGPVLTLLLWRVLRTMPKHNITTKEQYIQQMREIGYEDVELEDITPFVFPGFRQFLKQRGRMGSIFSWSMSWLEGRGLRFVIVKGTRPNTRPL</sequence>
<comment type="caution">
    <text evidence="8">The sequence shown here is derived from an EMBL/GenBank/DDBJ whole genome shotgun (WGS) entry which is preliminary data.</text>
</comment>
<gene>
    <name evidence="8" type="ORF">EDB92DRAFT_1870699</name>
</gene>
<dbReference type="AlphaFoldDB" id="A0AAD4Q6X6"/>
<keyword evidence="9" id="KW-1185">Reference proteome</keyword>
<dbReference type="PANTHER" id="PTHR44307">
    <property type="entry name" value="PHOSPHOETHANOLAMINE METHYLTRANSFERASE"/>
    <property type="match status" value="1"/>
</dbReference>
<keyword evidence="3 8" id="KW-0489">Methyltransferase</keyword>
<dbReference type="SUPFAM" id="SSF53335">
    <property type="entry name" value="S-adenosyl-L-methionine-dependent methyltransferases"/>
    <property type="match status" value="1"/>
</dbReference>
<dbReference type="InterPro" id="IPR029063">
    <property type="entry name" value="SAM-dependent_MTases_sf"/>
</dbReference>
<dbReference type="Proteomes" id="UP001201163">
    <property type="component" value="Unassembled WGS sequence"/>
</dbReference>
<evidence type="ECO:0000313" key="8">
    <source>
        <dbReference type="EMBL" id="KAH8988942.1"/>
    </source>
</evidence>
<dbReference type="GO" id="GO:0000234">
    <property type="term" value="F:phosphoethanolamine N-methyltransferase activity"/>
    <property type="evidence" value="ECO:0007669"/>
    <property type="project" value="UniProtKB-EC"/>
</dbReference>
<evidence type="ECO:0000256" key="1">
    <source>
        <dbReference type="ARBA" id="ARBA00004969"/>
    </source>
</evidence>
<comment type="pathway">
    <text evidence="2">Lipid metabolism.</text>
</comment>
<evidence type="ECO:0000256" key="7">
    <source>
        <dbReference type="ARBA" id="ARBA00047841"/>
    </source>
</evidence>
<accession>A0AAD4Q6X6</accession>
<comment type="pathway">
    <text evidence="1">Phospholipid metabolism; phosphatidylcholine biosynthesis.</text>
</comment>
<dbReference type="EC" id="2.1.1.103" evidence="5"/>
<name>A0AAD4Q6X6_9AGAM</name>
<comment type="catalytic activity">
    <reaction evidence="7">
        <text>N-methylethanolamine phosphate + S-adenosyl-L-methionine = N,N-dimethylethanolamine phosphate + S-adenosyl-L-homocysteine + H(+)</text>
        <dbReference type="Rhea" id="RHEA:25321"/>
        <dbReference type="ChEBI" id="CHEBI:15378"/>
        <dbReference type="ChEBI" id="CHEBI:57781"/>
        <dbReference type="ChEBI" id="CHEBI:57856"/>
        <dbReference type="ChEBI" id="CHEBI:58641"/>
        <dbReference type="ChEBI" id="CHEBI:59789"/>
        <dbReference type="EC" id="2.1.1.103"/>
    </reaction>
    <physiologicalReaction direction="left-to-right" evidence="7">
        <dbReference type="Rhea" id="RHEA:25322"/>
    </physiologicalReaction>
</comment>
<evidence type="ECO:0000256" key="3">
    <source>
        <dbReference type="ARBA" id="ARBA00022603"/>
    </source>
</evidence>